<proteinExistence type="predicted"/>
<reference evidence="2 3" key="1">
    <citation type="submission" date="2024-09" db="EMBL/GenBank/DDBJ databases">
        <title>Floridaenema gen nov. (Aerosakkonemataceae, Aerosakkonematales ord. nov., Cyanobacteria) from benthic tropical and subtropical fresh waters, with the description of four new species.</title>
        <authorList>
            <person name="Moretto J.A."/>
            <person name="Berthold D.E."/>
            <person name="Lefler F.W."/>
            <person name="Huang I.-S."/>
            <person name="Laughinghouse H. IV."/>
        </authorList>
    </citation>
    <scope>NUCLEOTIDE SEQUENCE [LARGE SCALE GENOMIC DNA]</scope>
    <source>
        <strain evidence="2 3">BLCC-F167</strain>
    </source>
</reference>
<keyword evidence="1" id="KW-0812">Transmembrane</keyword>
<gene>
    <name evidence="2" type="ORF">ACE1CA_10305</name>
</gene>
<dbReference type="InterPro" id="IPR022051">
    <property type="entry name" value="DUF3611"/>
</dbReference>
<comment type="caution">
    <text evidence="2">The sequence shown here is derived from an EMBL/GenBank/DDBJ whole genome shotgun (WGS) entry which is preliminary data.</text>
</comment>
<organism evidence="2 3">
    <name type="scientific">Floridaenema evergladense BLCC-F167</name>
    <dbReference type="NCBI Taxonomy" id="3153639"/>
    <lineage>
        <taxon>Bacteria</taxon>
        <taxon>Bacillati</taxon>
        <taxon>Cyanobacteriota</taxon>
        <taxon>Cyanophyceae</taxon>
        <taxon>Oscillatoriophycideae</taxon>
        <taxon>Aerosakkonematales</taxon>
        <taxon>Aerosakkonemataceae</taxon>
        <taxon>Floridanema</taxon>
        <taxon>Floridanema evergladense</taxon>
    </lineage>
</organism>
<protein>
    <submittedName>
        <fullName evidence="2">DUF3611 family protein</fullName>
    </submittedName>
</protein>
<dbReference type="EMBL" id="JBHFNT010000075">
    <property type="protein sequence ID" value="MFB2834912.1"/>
    <property type="molecule type" value="Genomic_DNA"/>
</dbReference>
<dbReference type="Pfam" id="PF12263">
    <property type="entry name" value="DUF3611"/>
    <property type="match status" value="1"/>
</dbReference>
<evidence type="ECO:0000313" key="2">
    <source>
        <dbReference type="EMBL" id="MFB2834912.1"/>
    </source>
</evidence>
<feature type="transmembrane region" description="Helical" evidence="1">
    <location>
        <begin position="157"/>
        <end position="181"/>
    </location>
</feature>
<dbReference type="RefSeq" id="WP_413277341.1">
    <property type="nucleotide sequence ID" value="NZ_JBHFNT010000075.1"/>
</dbReference>
<dbReference type="PANTHER" id="PTHR34548:SF2">
    <property type="entry name" value="PROTEIN TIC 21, CHLOROPLASTIC"/>
    <property type="match status" value="1"/>
</dbReference>
<dbReference type="PANTHER" id="PTHR34548">
    <property type="entry name" value="PROTEIN TIC 21, CHLOROPLASTIC"/>
    <property type="match status" value="1"/>
</dbReference>
<feature type="transmembrane region" description="Helical" evidence="1">
    <location>
        <begin position="23"/>
        <end position="48"/>
    </location>
</feature>
<dbReference type="Proteomes" id="UP001576780">
    <property type="component" value="Unassembled WGS sequence"/>
</dbReference>
<feature type="transmembrane region" description="Helical" evidence="1">
    <location>
        <begin position="60"/>
        <end position="80"/>
    </location>
</feature>
<feature type="transmembrane region" description="Helical" evidence="1">
    <location>
        <begin position="113"/>
        <end position="137"/>
    </location>
</feature>
<accession>A0ABV4WIL8</accession>
<keyword evidence="1" id="KW-1133">Transmembrane helix</keyword>
<name>A0ABV4WIL8_9CYAN</name>
<sequence length="190" mass="20958">MSIQANSLPNPSTREHFANQMRLVSWIGFGGELTLSIVSFIIILIAIVDPNFNINLKSGFGLISISSGLIVLGISIYWLFHYIQIAQKLLSPNPIDHRSADEVRNILHTGVTIHFIGLLLTILAAQIITTTLVLKVLTIPSGGAIYQTNQLIEPLDIFVVQSSILMITAESLGLFITFWLLKQIHLTKKG</sequence>
<keyword evidence="1" id="KW-0472">Membrane</keyword>
<evidence type="ECO:0000256" key="1">
    <source>
        <dbReference type="SAM" id="Phobius"/>
    </source>
</evidence>
<keyword evidence="3" id="KW-1185">Reference proteome</keyword>
<evidence type="ECO:0000313" key="3">
    <source>
        <dbReference type="Proteomes" id="UP001576780"/>
    </source>
</evidence>